<protein>
    <submittedName>
        <fullName evidence="2">ABC transporter permease</fullName>
    </submittedName>
</protein>
<feature type="transmembrane region" description="Helical" evidence="1">
    <location>
        <begin position="425"/>
        <end position="449"/>
    </location>
</feature>
<sequence length="530" mass="54421">MTTGFVPYLRLELRRDRIWWPLWAVIMIAMPAATVGTYETVYPTTAEQAAATGTVNANPSLRALYGPAFDLSNAGGFQAWRVLGFTCLLAGFVGGFTMLRHTRAEEEAGRAELLRAGMLGRHTALTTTAFSCLGWALAVALFTAGLLAAQGLSLSGSLITGLGAAGCLLFFAGVGAVAAQIFERVGPARGVVGATLGAAYLLRAIGDSNDRVGFLPWLSPIGWAQQARPYADERPLVLLLFVPTTAILFTVALLLESHRDLGAGVVQPRLGPATGDLSGLTGLIARLQRGSLISWLIGALVAGLALGAITSGLLALLKDSGSAVDILRRMGGGSSLIDVYFAAIIPIAAVVLSAHGVLALDVLSREEASGRAEQVLAAAVPRTRLLLGHLAWALLGAVALMVVFGAGLAGAYLLAGGDSSDVGSILATSLGALPAVWTMTGIAALGVGLGGRWGRLGLVVLGLLIALQWFGAVVSLPEAVLDISPFRHLPPVGGASAGDLVPLGLLVVIAALLTAAAVVLFSRRDVVPEG</sequence>
<dbReference type="EMBL" id="JABENB010000001">
    <property type="protein sequence ID" value="NNG38773.1"/>
    <property type="molecule type" value="Genomic_DNA"/>
</dbReference>
<gene>
    <name evidence="2" type="ORF">HJ588_05730</name>
</gene>
<accession>A0A849AFY3</accession>
<feature type="transmembrane region" description="Helical" evidence="1">
    <location>
        <begin position="124"/>
        <end position="148"/>
    </location>
</feature>
<feature type="transmembrane region" description="Helical" evidence="1">
    <location>
        <begin position="154"/>
        <end position="178"/>
    </location>
</feature>
<dbReference type="Proteomes" id="UP000557772">
    <property type="component" value="Unassembled WGS sequence"/>
</dbReference>
<dbReference type="RefSeq" id="WP_171152915.1">
    <property type="nucleotide sequence ID" value="NZ_JABENB010000001.1"/>
</dbReference>
<feature type="transmembrane region" description="Helical" evidence="1">
    <location>
        <begin position="385"/>
        <end position="413"/>
    </location>
</feature>
<keyword evidence="3" id="KW-1185">Reference proteome</keyword>
<feature type="transmembrane region" description="Helical" evidence="1">
    <location>
        <begin position="456"/>
        <end position="480"/>
    </location>
</feature>
<organism evidence="2 3">
    <name type="scientific">Flexivirga aerilata</name>
    <dbReference type="NCBI Taxonomy" id="1656889"/>
    <lineage>
        <taxon>Bacteria</taxon>
        <taxon>Bacillati</taxon>
        <taxon>Actinomycetota</taxon>
        <taxon>Actinomycetes</taxon>
        <taxon>Micrococcales</taxon>
        <taxon>Dermacoccaceae</taxon>
        <taxon>Flexivirga</taxon>
    </lineage>
</organism>
<dbReference type="AlphaFoldDB" id="A0A849AFY3"/>
<name>A0A849AFY3_9MICO</name>
<evidence type="ECO:0000256" key="1">
    <source>
        <dbReference type="SAM" id="Phobius"/>
    </source>
</evidence>
<feature type="transmembrane region" description="Helical" evidence="1">
    <location>
        <begin position="236"/>
        <end position="255"/>
    </location>
</feature>
<feature type="transmembrane region" description="Helical" evidence="1">
    <location>
        <begin position="337"/>
        <end position="364"/>
    </location>
</feature>
<feature type="transmembrane region" description="Helical" evidence="1">
    <location>
        <begin position="18"/>
        <end position="38"/>
    </location>
</feature>
<keyword evidence="1" id="KW-1133">Transmembrane helix</keyword>
<keyword evidence="1" id="KW-0472">Membrane</keyword>
<evidence type="ECO:0000313" key="2">
    <source>
        <dbReference type="EMBL" id="NNG38773.1"/>
    </source>
</evidence>
<comment type="caution">
    <text evidence="2">The sequence shown here is derived from an EMBL/GenBank/DDBJ whole genome shotgun (WGS) entry which is preliminary data.</text>
</comment>
<feature type="transmembrane region" description="Helical" evidence="1">
    <location>
        <begin position="190"/>
        <end position="206"/>
    </location>
</feature>
<evidence type="ECO:0000313" key="3">
    <source>
        <dbReference type="Proteomes" id="UP000557772"/>
    </source>
</evidence>
<keyword evidence="1" id="KW-0812">Transmembrane</keyword>
<reference evidence="2 3" key="1">
    <citation type="submission" date="2020-05" db="EMBL/GenBank/DDBJ databases">
        <title>Flexivirga sp. ID2601S isolated from air conditioner.</title>
        <authorList>
            <person name="Kim D.H."/>
        </authorList>
    </citation>
    <scope>NUCLEOTIDE SEQUENCE [LARGE SCALE GENOMIC DNA]</scope>
    <source>
        <strain evidence="2 3">ID2601S</strain>
    </source>
</reference>
<feature type="transmembrane region" description="Helical" evidence="1">
    <location>
        <begin position="79"/>
        <end position="99"/>
    </location>
</feature>
<feature type="transmembrane region" description="Helical" evidence="1">
    <location>
        <begin position="500"/>
        <end position="521"/>
    </location>
</feature>
<feature type="transmembrane region" description="Helical" evidence="1">
    <location>
        <begin position="292"/>
        <end position="317"/>
    </location>
</feature>
<proteinExistence type="predicted"/>